<reference evidence="1 2" key="1">
    <citation type="submission" date="2020-08" db="EMBL/GenBank/DDBJ databases">
        <title>Sequencing the genomes of 1000 actinobacteria strains.</title>
        <authorList>
            <person name="Klenk H.-P."/>
        </authorList>
    </citation>
    <scope>NUCLEOTIDE SEQUENCE [LARGE SCALE GENOMIC DNA]</scope>
    <source>
        <strain evidence="1 2">DSM 45859</strain>
    </source>
</reference>
<evidence type="ECO:0000313" key="2">
    <source>
        <dbReference type="Proteomes" id="UP000581769"/>
    </source>
</evidence>
<organism evidence="1 2">
    <name type="scientific">Amycolatopsis jiangsuensis</name>
    <dbReference type="NCBI Taxonomy" id="1181879"/>
    <lineage>
        <taxon>Bacteria</taxon>
        <taxon>Bacillati</taxon>
        <taxon>Actinomycetota</taxon>
        <taxon>Actinomycetes</taxon>
        <taxon>Pseudonocardiales</taxon>
        <taxon>Pseudonocardiaceae</taxon>
        <taxon>Amycolatopsis</taxon>
    </lineage>
</organism>
<accession>A0A840IX47</accession>
<name>A0A840IX47_9PSEU</name>
<dbReference type="RefSeq" id="WP_184780755.1">
    <property type="nucleotide sequence ID" value="NZ_JACHMG010000001.1"/>
</dbReference>
<protein>
    <recommendedName>
        <fullName evidence="3">Deazaflavin-dependent oxidoreductase (Nitroreductase family)</fullName>
    </recommendedName>
</protein>
<gene>
    <name evidence="1" type="ORF">BJY18_003267</name>
</gene>
<comment type="caution">
    <text evidence="1">The sequence shown here is derived from an EMBL/GenBank/DDBJ whole genome shotgun (WGS) entry which is preliminary data.</text>
</comment>
<proteinExistence type="predicted"/>
<sequence length="115" mass="12663">MTFLQNAARLVNRAMLPLAASSRWSRALGGRMTVVTYTGRKSGRVFSIPVTYRTTGDRFVIDIALPDQKTWWRNFTGDGGPLALKLDGSDRRGHGVTVRDSKGTRVEVLLDPAEG</sequence>
<dbReference type="InterPro" id="IPR012349">
    <property type="entry name" value="Split_barrel_FMN-bd"/>
</dbReference>
<evidence type="ECO:0000313" key="1">
    <source>
        <dbReference type="EMBL" id="MBB4685782.1"/>
    </source>
</evidence>
<dbReference type="Gene3D" id="2.30.110.10">
    <property type="entry name" value="Electron Transport, Fmn-binding Protein, Chain A"/>
    <property type="match status" value="1"/>
</dbReference>
<dbReference type="AlphaFoldDB" id="A0A840IX47"/>
<dbReference type="Proteomes" id="UP000581769">
    <property type="component" value="Unassembled WGS sequence"/>
</dbReference>
<keyword evidence="2" id="KW-1185">Reference proteome</keyword>
<evidence type="ECO:0008006" key="3">
    <source>
        <dbReference type="Google" id="ProtNLM"/>
    </source>
</evidence>
<dbReference type="EMBL" id="JACHMG010000001">
    <property type="protein sequence ID" value="MBB4685782.1"/>
    <property type="molecule type" value="Genomic_DNA"/>
</dbReference>